<evidence type="ECO:0000313" key="4">
    <source>
        <dbReference type="EMBL" id="KAB2340002.1"/>
    </source>
</evidence>
<dbReference type="Pfam" id="PF01915">
    <property type="entry name" value="Glyco_hydro_3_C"/>
    <property type="match status" value="1"/>
</dbReference>
<keyword evidence="2 4" id="KW-0378">Hydrolase</keyword>
<name>A0A6H9YMQ8_9ACTN</name>
<dbReference type="PRINTS" id="PR00133">
    <property type="entry name" value="GLHYDRLASE3"/>
</dbReference>
<reference evidence="4 5" key="1">
    <citation type="submission" date="2019-09" db="EMBL/GenBank/DDBJ databases">
        <title>Actinomadura physcomitrii sp. nov., a novel actinomycete isolated from moss [Physcomitrium sphaericum (Ludw) Fuernr].</title>
        <authorList>
            <person name="Zhuang X."/>
            <person name="Liu C."/>
        </authorList>
    </citation>
    <scope>NUCLEOTIDE SEQUENCE [LARGE SCALE GENOMIC DNA]</scope>
    <source>
        <strain evidence="4 5">HMC1</strain>
    </source>
</reference>
<dbReference type="Pfam" id="PF00933">
    <property type="entry name" value="Glyco_hydro_3"/>
    <property type="match status" value="1"/>
</dbReference>
<dbReference type="AlphaFoldDB" id="A0A6H9YMQ8"/>
<dbReference type="InterPro" id="IPR001764">
    <property type="entry name" value="Glyco_hydro_3_N"/>
</dbReference>
<dbReference type="Gene3D" id="3.20.20.300">
    <property type="entry name" value="Glycoside hydrolase, family 3, N-terminal domain"/>
    <property type="match status" value="1"/>
</dbReference>
<dbReference type="Gene3D" id="2.60.40.10">
    <property type="entry name" value="Immunoglobulins"/>
    <property type="match status" value="1"/>
</dbReference>
<gene>
    <name evidence="4" type="ORF">F8566_46505</name>
</gene>
<dbReference type="Gene3D" id="2.60.120.260">
    <property type="entry name" value="Galactose-binding domain-like"/>
    <property type="match status" value="1"/>
</dbReference>
<comment type="similarity">
    <text evidence="1">Belongs to the glycosyl hydrolase 3 family.</text>
</comment>
<accession>A0A6H9YMQ8</accession>
<evidence type="ECO:0000313" key="5">
    <source>
        <dbReference type="Proteomes" id="UP000468735"/>
    </source>
</evidence>
<dbReference type="Proteomes" id="UP000468735">
    <property type="component" value="Unassembled WGS sequence"/>
</dbReference>
<dbReference type="InterPro" id="IPR036881">
    <property type="entry name" value="Glyco_hydro_3_C_sf"/>
</dbReference>
<dbReference type="Pfam" id="PF14310">
    <property type="entry name" value="Fn3-like"/>
    <property type="match status" value="1"/>
</dbReference>
<dbReference type="SUPFAM" id="SSF51445">
    <property type="entry name" value="(Trans)glycosidases"/>
    <property type="match status" value="1"/>
</dbReference>
<dbReference type="InterPro" id="IPR026891">
    <property type="entry name" value="Fn3-like"/>
</dbReference>
<dbReference type="PANTHER" id="PTHR42715:SF10">
    <property type="entry name" value="BETA-GLUCOSIDASE"/>
    <property type="match status" value="1"/>
</dbReference>
<dbReference type="InterPro" id="IPR036962">
    <property type="entry name" value="Glyco_hydro_3_N_sf"/>
</dbReference>
<organism evidence="4 5">
    <name type="scientific">Actinomadura rudentiformis</name>
    <dbReference type="NCBI Taxonomy" id="359158"/>
    <lineage>
        <taxon>Bacteria</taxon>
        <taxon>Bacillati</taxon>
        <taxon>Actinomycetota</taxon>
        <taxon>Actinomycetes</taxon>
        <taxon>Streptosporangiales</taxon>
        <taxon>Thermomonosporaceae</taxon>
        <taxon>Actinomadura</taxon>
    </lineage>
</organism>
<evidence type="ECO:0000256" key="1">
    <source>
        <dbReference type="ARBA" id="ARBA00005336"/>
    </source>
</evidence>
<keyword evidence="5" id="KW-1185">Reference proteome</keyword>
<dbReference type="InterPro" id="IPR017853">
    <property type="entry name" value="GH"/>
</dbReference>
<dbReference type="RefSeq" id="WP_151570305.1">
    <property type="nucleotide sequence ID" value="NZ_WBMT01000032.1"/>
</dbReference>
<protein>
    <submittedName>
        <fullName evidence="4">Glycosyl hydrolase</fullName>
    </submittedName>
</protein>
<dbReference type="EMBL" id="WBMT01000032">
    <property type="protein sequence ID" value="KAB2340002.1"/>
    <property type="molecule type" value="Genomic_DNA"/>
</dbReference>
<evidence type="ECO:0000256" key="2">
    <source>
        <dbReference type="ARBA" id="ARBA00022801"/>
    </source>
</evidence>
<dbReference type="InterPro" id="IPR050288">
    <property type="entry name" value="Cellulose_deg_GH3"/>
</dbReference>
<proteinExistence type="inferred from homology"/>
<dbReference type="SUPFAM" id="SSF52279">
    <property type="entry name" value="Beta-D-glucan exohydrolase, C-terminal domain"/>
    <property type="match status" value="1"/>
</dbReference>
<feature type="domain" description="Fibronectin type III-like" evidence="3">
    <location>
        <begin position="711"/>
        <end position="779"/>
    </location>
</feature>
<dbReference type="SMART" id="SM01217">
    <property type="entry name" value="Fn3_like"/>
    <property type="match status" value="1"/>
</dbReference>
<dbReference type="OrthoDB" id="3187421at2"/>
<dbReference type="InterPro" id="IPR013783">
    <property type="entry name" value="Ig-like_fold"/>
</dbReference>
<evidence type="ECO:0000259" key="3">
    <source>
        <dbReference type="SMART" id="SM01217"/>
    </source>
</evidence>
<dbReference type="Gene3D" id="3.40.50.1700">
    <property type="entry name" value="Glycoside hydrolase family 3 C-terminal domain"/>
    <property type="match status" value="1"/>
</dbReference>
<dbReference type="InterPro" id="IPR002772">
    <property type="entry name" value="Glyco_hydro_3_C"/>
</dbReference>
<comment type="caution">
    <text evidence="4">The sequence shown here is derived from an EMBL/GenBank/DDBJ whole genome shotgun (WGS) entry which is preliminary data.</text>
</comment>
<dbReference type="GO" id="GO:0005975">
    <property type="term" value="P:carbohydrate metabolic process"/>
    <property type="evidence" value="ECO:0007669"/>
    <property type="project" value="InterPro"/>
</dbReference>
<sequence>MIDRLLAGLDLDVELRLITGTGLWSTAGIPEIGLRAMNLSDGPVGVRGVSENERNTSASLPSPTALAASWDDGLLRRIGEFLAAEATAKEVDVVLGPTINLHRVPRGGRHFECYSEDPLLTGRLAAAYVDGVQRHGVAACPKHFVANDSETERTTVDVRVDDRTLRELYLAPFEHVVRESRPWSIMAAYNGVNGAPMTENPLLDDPLRSEWGFDGVVVSDWGAVYSTTASARAGVDLAMPGPEARWGRPLAEAVRSGAVPAEAIDRKVRHLLLLAERVGALQDLPADRPRPAAPGPAEMAALAREACSAGMVLLRNQGGVLPLAADATVALIGPGSREPRIQGGGSAAVTAPYTVTPEQGMRAVWGERLVQADGVRLNSGLRRPGKGDIVSGTLTWLSADGTELATEPADTAAVFRSAATTPAGSTACQLRATLRAAQSGTWQLGGSGTGDLQVRLNEGPVVAEHTVTDPRDLIATFFDPPQACTSIDLQAGDQVTVTVRFTWPAKLPMFRAHVGLRRPELPAQEEFDHAVQAARNADVAVVVVGTTEAIESEGFDRADLNLPGRQNELVTAVAAANPRTVVVVNSGAPVLMPWRADVAAVLLGWFPGMEFGNALADVLSGAAEPGGRLPTTWPAEAARVPVDDVTPADGVLSYTEGLHIGHRAYLRDGLTPAYWFGAGTGYTRWDHEEFTVEGTTAHVTVRNTGDRPGKHVVQLYLSRPGSTIERPARWLTAYTTLHAAPGERVEVTLPIAERSFQHWNGHSWETEPGPFTLHLAHSAGEILGELPIQP</sequence>
<dbReference type="GO" id="GO:0004553">
    <property type="term" value="F:hydrolase activity, hydrolyzing O-glycosyl compounds"/>
    <property type="evidence" value="ECO:0007669"/>
    <property type="project" value="InterPro"/>
</dbReference>
<dbReference type="PANTHER" id="PTHR42715">
    <property type="entry name" value="BETA-GLUCOSIDASE"/>
    <property type="match status" value="1"/>
</dbReference>